<evidence type="ECO:0000256" key="3">
    <source>
        <dbReference type="ARBA" id="ARBA00023004"/>
    </source>
</evidence>
<name>A0A645CJE0_9ZZZZ</name>
<dbReference type="InterPro" id="IPR036922">
    <property type="entry name" value="Rieske_2Fe-2S_sf"/>
</dbReference>
<dbReference type="GO" id="GO:0016020">
    <property type="term" value="C:membrane"/>
    <property type="evidence" value="ECO:0007669"/>
    <property type="project" value="InterPro"/>
</dbReference>
<evidence type="ECO:0000256" key="4">
    <source>
        <dbReference type="ARBA" id="ARBA00023014"/>
    </source>
</evidence>
<dbReference type="InterPro" id="IPR005805">
    <property type="entry name" value="Rieske_Fe-S_prot_C"/>
</dbReference>
<dbReference type="InterPro" id="IPR017941">
    <property type="entry name" value="Rieske_2Fe-2S"/>
</dbReference>
<evidence type="ECO:0000313" key="8">
    <source>
        <dbReference type="EMBL" id="MPM76882.1"/>
    </source>
</evidence>
<dbReference type="GO" id="GO:0051537">
    <property type="term" value="F:2 iron, 2 sulfur cluster binding"/>
    <property type="evidence" value="ECO:0007669"/>
    <property type="project" value="UniProtKB-KW"/>
</dbReference>
<evidence type="ECO:0000259" key="7">
    <source>
        <dbReference type="PROSITE" id="PS51296"/>
    </source>
</evidence>
<proteinExistence type="predicted"/>
<evidence type="ECO:0000256" key="2">
    <source>
        <dbReference type="ARBA" id="ARBA00022723"/>
    </source>
</evidence>
<protein>
    <submittedName>
        <fullName evidence="8">Cytochrome b6-f complex iron-sulfur subunit</fullName>
    </submittedName>
</protein>
<dbReference type="PRINTS" id="PR00162">
    <property type="entry name" value="RIESKE"/>
</dbReference>
<dbReference type="GO" id="GO:0046872">
    <property type="term" value="F:metal ion binding"/>
    <property type="evidence" value="ECO:0007669"/>
    <property type="project" value="UniProtKB-KW"/>
</dbReference>
<accession>A0A645CJE0</accession>
<comment type="caution">
    <text evidence="8">The sequence shown here is derived from an EMBL/GenBank/DDBJ whole genome shotgun (WGS) entry which is preliminary data.</text>
</comment>
<dbReference type="Gene3D" id="2.102.10.10">
    <property type="entry name" value="Rieske [2Fe-2S] iron-sulphur domain"/>
    <property type="match status" value="1"/>
</dbReference>
<reference evidence="8" key="1">
    <citation type="submission" date="2019-08" db="EMBL/GenBank/DDBJ databases">
        <authorList>
            <person name="Kucharzyk K."/>
            <person name="Murdoch R.W."/>
            <person name="Higgins S."/>
            <person name="Loffler F."/>
        </authorList>
    </citation>
    <scope>NUCLEOTIDE SEQUENCE</scope>
</reference>
<evidence type="ECO:0000256" key="6">
    <source>
        <dbReference type="ARBA" id="ARBA00034078"/>
    </source>
</evidence>
<sequence length="97" mass="10866">MVSAMILSDMVTERTNEYADVFNPSRSILKPQLLVNGFQAVSSWLTISEKRCPHLGCALKWNKAEHSWDCPCHGSRFESDGTLIDNPATGDLKKQIE</sequence>
<keyword evidence="4" id="KW-0411">Iron-sulfur</keyword>
<organism evidence="8">
    <name type="scientific">bioreactor metagenome</name>
    <dbReference type="NCBI Taxonomy" id="1076179"/>
    <lineage>
        <taxon>unclassified sequences</taxon>
        <taxon>metagenomes</taxon>
        <taxon>ecological metagenomes</taxon>
    </lineage>
</organism>
<keyword evidence="2" id="KW-0479">Metal-binding</keyword>
<evidence type="ECO:0000256" key="5">
    <source>
        <dbReference type="ARBA" id="ARBA00023157"/>
    </source>
</evidence>
<keyword evidence="5" id="KW-1015">Disulfide bond</keyword>
<evidence type="ECO:0000256" key="1">
    <source>
        <dbReference type="ARBA" id="ARBA00022714"/>
    </source>
</evidence>
<dbReference type="AlphaFoldDB" id="A0A645CJE0"/>
<keyword evidence="3" id="KW-0408">Iron</keyword>
<dbReference type="InterPro" id="IPR014349">
    <property type="entry name" value="Rieske_Fe-S_prot"/>
</dbReference>
<gene>
    <name evidence="8" type="primary">petC_8</name>
    <name evidence="8" type="ORF">SDC9_123881</name>
</gene>
<dbReference type="EMBL" id="VSSQ01027568">
    <property type="protein sequence ID" value="MPM76882.1"/>
    <property type="molecule type" value="Genomic_DNA"/>
</dbReference>
<dbReference type="PROSITE" id="PS51296">
    <property type="entry name" value="RIESKE"/>
    <property type="match status" value="1"/>
</dbReference>
<feature type="domain" description="Rieske" evidence="7">
    <location>
        <begin position="51"/>
        <end position="97"/>
    </location>
</feature>
<comment type="cofactor">
    <cofactor evidence="6">
        <name>[2Fe-2S] cluster</name>
        <dbReference type="ChEBI" id="CHEBI:190135"/>
    </cofactor>
</comment>
<keyword evidence="1" id="KW-0001">2Fe-2S</keyword>
<dbReference type="PANTHER" id="PTHR10134">
    <property type="entry name" value="CYTOCHROME B-C1 COMPLEX SUBUNIT RIESKE, MITOCHONDRIAL"/>
    <property type="match status" value="1"/>
</dbReference>
<dbReference type="Pfam" id="PF00355">
    <property type="entry name" value="Rieske"/>
    <property type="match status" value="1"/>
</dbReference>
<dbReference type="SUPFAM" id="SSF50022">
    <property type="entry name" value="ISP domain"/>
    <property type="match status" value="1"/>
</dbReference>